<dbReference type="AlphaFoldDB" id="A0A8S2AB95"/>
<name>A0A8S2AB95_ARAAE</name>
<evidence type="ECO:0000256" key="2">
    <source>
        <dbReference type="SAM" id="Coils"/>
    </source>
</evidence>
<comment type="similarity">
    <text evidence="1">Belongs to the PPR family. P subfamily.</text>
</comment>
<feature type="coiled-coil region" evidence="2">
    <location>
        <begin position="37"/>
        <end position="66"/>
    </location>
</feature>
<dbReference type="Proteomes" id="UP000682877">
    <property type="component" value="Chromosome 5"/>
</dbReference>
<accession>A0A8S2AB95</accession>
<keyword evidence="2" id="KW-0175">Coiled coil</keyword>
<dbReference type="GO" id="GO:0005739">
    <property type="term" value="C:mitochondrion"/>
    <property type="evidence" value="ECO:0007669"/>
    <property type="project" value="TreeGrafter"/>
</dbReference>
<dbReference type="EMBL" id="LR999455">
    <property type="protein sequence ID" value="CAE6075707.1"/>
    <property type="molecule type" value="Genomic_DNA"/>
</dbReference>
<proteinExistence type="inferred from homology"/>
<keyword evidence="4" id="KW-1185">Reference proteome</keyword>
<dbReference type="PANTHER" id="PTHR45717:SF10">
    <property type="entry name" value="OS10G0501000 PROTEIN"/>
    <property type="match status" value="1"/>
</dbReference>
<dbReference type="PANTHER" id="PTHR45717">
    <property type="entry name" value="OS12G0527900 PROTEIN"/>
    <property type="match status" value="1"/>
</dbReference>
<evidence type="ECO:0000313" key="4">
    <source>
        <dbReference type="Proteomes" id="UP000682877"/>
    </source>
</evidence>
<evidence type="ECO:0000256" key="1">
    <source>
        <dbReference type="ARBA" id="ARBA00007626"/>
    </source>
</evidence>
<sequence>MNHLVRRSQVGSLLRIFPCRFSIFRFPKTVSLPVEELKNEEDLLRKQEIERRKEKLRKYMQNRTKRSELKSLYDQCEVDGEKMEPEGVPIHKMLASYISEFDVTGLEKYLNKLEEKRPKGFALAMLRRSEPLLVTNEYYDILGPIRVFGTLRILYRRFGEKEDLRRLWNLARDMKAVKSINEYICTILAFWLKDDIDGAHEVLEEWDTGEHRYFEVKIKDILEFSPCRKLVIQGTELMVNGMFEEHKEEEEKKKTAMEVRLNGWDPKKNLALSAYACVQYVEGHRDIESTVDVLRLLGKREPQDAIMDEDRLSRKLVEAMRGGGYVGEV</sequence>
<protein>
    <submittedName>
        <fullName evidence="3">Uncharacterized protein</fullName>
    </submittedName>
</protein>
<gene>
    <name evidence="3" type="ORF">AARE701A_LOCUS13010</name>
</gene>
<reference evidence="3" key="1">
    <citation type="submission" date="2021-01" db="EMBL/GenBank/DDBJ databases">
        <authorList>
            <person name="Bezrukov I."/>
        </authorList>
    </citation>
    <scope>NUCLEOTIDE SEQUENCE</scope>
</reference>
<organism evidence="3 4">
    <name type="scientific">Arabidopsis arenosa</name>
    <name type="common">Sand rock-cress</name>
    <name type="synonym">Cardaminopsis arenosa</name>
    <dbReference type="NCBI Taxonomy" id="38785"/>
    <lineage>
        <taxon>Eukaryota</taxon>
        <taxon>Viridiplantae</taxon>
        <taxon>Streptophyta</taxon>
        <taxon>Embryophyta</taxon>
        <taxon>Tracheophyta</taxon>
        <taxon>Spermatophyta</taxon>
        <taxon>Magnoliopsida</taxon>
        <taxon>eudicotyledons</taxon>
        <taxon>Gunneridae</taxon>
        <taxon>Pentapetalae</taxon>
        <taxon>rosids</taxon>
        <taxon>malvids</taxon>
        <taxon>Brassicales</taxon>
        <taxon>Brassicaceae</taxon>
        <taxon>Camelineae</taxon>
        <taxon>Arabidopsis</taxon>
    </lineage>
</organism>
<evidence type="ECO:0000313" key="3">
    <source>
        <dbReference type="EMBL" id="CAE6075707.1"/>
    </source>
</evidence>